<dbReference type="AlphaFoldDB" id="A0A8J7RJ21"/>
<gene>
    <name evidence="4" type="primary">aat</name>
    <name evidence="5" type="ORF">NATSA_03075</name>
</gene>
<comment type="catalytic activity">
    <reaction evidence="4">
        <text>N-terminal L-lysyl-[protein] + L-leucyl-tRNA(Leu) = N-terminal L-leucyl-L-lysyl-[protein] + tRNA(Leu) + H(+)</text>
        <dbReference type="Rhea" id="RHEA:12340"/>
        <dbReference type="Rhea" id="RHEA-COMP:9613"/>
        <dbReference type="Rhea" id="RHEA-COMP:9622"/>
        <dbReference type="Rhea" id="RHEA-COMP:12670"/>
        <dbReference type="Rhea" id="RHEA-COMP:12671"/>
        <dbReference type="ChEBI" id="CHEBI:15378"/>
        <dbReference type="ChEBI" id="CHEBI:65249"/>
        <dbReference type="ChEBI" id="CHEBI:78442"/>
        <dbReference type="ChEBI" id="CHEBI:78494"/>
        <dbReference type="ChEBI" id="CHEBI:133043"/>
        <dbReference type="EC" id="2.3.2.6"/>
    </reaction>
</comment>
<keyword evidence="3 4" id="KW-0012">Acyltransferase</keyword>
<evidence type="ECO:0000256" key="1">
    <source>
        <dbReference type="ARBA" id="ARBA00022490"/>
    </source>
</evidence>
<dbReference type="HAMAP" id="MF_00688">
    <property type="entry name" value="Leu_Phe_trans"/>
    <property type="match status" value="1"/>
</dbReference>
<dbReference type="NCBIfam" id="TIGR00667">
    <property type="entry name" value="aat"/>
    <property type="match status" value="1"/>
</dbReference>
<comment type="function">
    <text evidence="4">Functions in the N-end rule pathway of protein degradation where it conjugates Leu, Phe and, less efficiently, Met from aminoacyl-tRNAs to the N-termini of proteins containing an N-terminal arginine or lysine.</text>
</comment>
<dbReference type="GO" id="GO:0008914">
    <property type="term" value="F:leucyl-tRNA--protein transferase activity"/>
    <property type="evidence" value="ECO:0007669"/>
    <property type="project" value="UniProtKB-UniRule"/>
</dbReference>
<keyword evidence="1 4" id="KW-0963">Cytoplasm</keyword>
<dbReference type="Pfam" id="PF03588">
    <property type="entry name" value="Leu_Phe_trans"/>
    <property type="match status" value="1"/>
</dbReference>
<keyword evidence="6" id="KW-1185">Reference proteome</keyword>
<comment type="caution">
    <text evidence="5">The sequence shown here is derived from an EMBL/GenBank/DDBJ whole genome shotgun (WGS) entry which is preliminary data.</text>
</comment>
<sequence>MRSDAIKLQKVTEYRKSEGYPANIIPPEILLEGYAQGIFPMARSRDDQKINWYTASRRGIIPIGYFKVSRKVKRLIRKKEYRWAVNEDFRGVMEGCAERESTWISGRLIASFEVLHEMGHAHSVEIFRGDRLVAGLYGATLRSAFFAESMFQREPEMGKIALYHCHERLKGRKFRLWDTQFYTPHLGQFGCLEVDSEDYDKLLERALRFHARFD</sequence>
<organism evidence="5 6">
    <name type="scientific">Natronogracilivirga saccharolytica</name>
    <dbReference type="NCBI Taxonomy" id="2812953"/>
    <lineage>
        <taxon>Bacteria</taxon>
        <taxon>Pseudomonadati</taxon>
        <taxon>Balneolota</taxon>
        <taxon>Balneolia</taxon>
        <taxon>Balneolales</taxon>
        <taxon>Cyclonatronaceae</taxon>
        <taxon>Natronogracilivirga</taxon>
    </lineage>
</organism>
<evidence type="ECO:0000256" key="3">
    <source>
        <dbReference type="ARBA" id="ARBA00023315"/>
    </source>
</evidence>
<comment type="catalytic activity">
    <reaction evidence="4">
        <text>N-terminal L-arginyl-[protein] + L-leucyl-tRNA(Leu) = N-terminal L-leucyl-L-arginyl-[protein] + tRNA(Leu) + H(+)</text>
        <dbReference type="Rhea" id="RHEA:50416"/>
        <dbReference type="Rhea" id="RHEA-COMP:9613"/>
        <dbReference type="Rhea" id="RHEA-COMP:9622"/>
        <dbReference type="Rhea" id="RHEA-COMP:12672"/>
        <dbReference type="Rhea" id="RHEA-COMP:12673"/>
        <dbReference type="ChEBI" id="CHEBI:15378"/>
        <dbReference type="ChEBI" id="CHEBI:64719"/>
        <dbReference type="ChEBI" id="CHEBI:78442"/>
        <dbReference type="ChEBI" id="CHEBI:78494"/>
        <dbReference type="ChEBI" id="CHEBI:133044"/>
        <dbReference type="EC" id="2.3.2.6"/>
    </reaction>
</comment>
<dbReference type="EMBL" id="JAFIDN010000002">
    <property type="protein sequence ID" value="MBP3191640.1"/>
    <property type="molecule type" value="Genomic_DNA"/>
</dbReference>
<dbReference type="InterPro" id="IPR004616">
    <property type="entry name" value="Leu/Phe-tRNA_Trfase"/>
</dbReference>
<proteinExistence type="inferred from homology"/>
<comment type="subcellular location">
    <subcellularLocation>
        <location evidence="4">Cytoplasm</location>
    </subcellularLocation>
</comment>
<comment type="catalytic activity">
    <reaction evidence="4">
        <text>L-phenylalanyl-tRNA(Phe) + an N-terminal L-alpha-aminoacyl-[protein] = an N-terminal L-phenylalanyl-L-alpha-aminoacyl-[protein] + tRNA(Phe)</text>
        <dbReference type="Rhea" id="RHEA:43632"/>
        <dbReference type="Rhea" id="RHEA-COMP:9668"/>
        <dbReference type="Rhea" id="RHEA-COMP:9699"/>
        <dbReference type="Rhea" id="RHEA-COMP:10636"/>
        <dbReference type="Rhea" id="RHEA-COMP:10637"/>
        <dbReference type="ChEBI" id="CHEBI:78442"/>
        <dbReference type="ChEBI" id="CHEBI:78531"/>
        <dbReference type="ChEBI" id="CHEBI:78597"/>
        <dbReference type="ChEBI" id="CHEBI:83561"/>
        <dbReference type="EC" id="2.3.2.6"/>
    </reaction>
</comment>
<comment type="similarity">
    <text evidence="4">Belongs to the L/F-transferase family.</text>
</comment>
<dbReference type="InterPro" id="IPR016181">
    <property type="entry name" value="Acyl_CoA_acyltransferase"/>
</dbReference>
<dbReference type="InterPro" id="IPR042203">
    <property type="entry name" value="Leu/Phe-tRNA_Trfase_C"/>
</dbReference>
<dbReference type="PANTHER" id="PTHR30098:SF2">
    <property type="entry name" value="LEUCYL_PHENYLALANYL-TRNA--PROTEIN TRANSFERASE"/>
    <property type="match status" value="1"/>
</dbReference>
<dbReference type="EC" id="2.3.2.6" evidence="4"/>
<keyword evidence="2 4" id="KW-0808">Transferase</keyword>
<evidence type="ECO:0000313" key="6">
    <source>
        <dbReference type="Proteomes" id="UP000673975"/>
    </source>
</evidence>
<dbReference type="SUPFAM" id="SSF55729">
    <property type="entry name" value="Acyl-CoA N-acyltransferases (Nat)"/>
    <property type="match status" value="1"/>
</dbReference>
<dbReference type="Proteomes" id="UP000673975">
    <property type="component" value="Unassembled WGS sequence"/>
</dbReference>
<dbReference type="PANTHER" id="PTHR30098">
    <property type="entry name" value="LEUCYL/PHENYLALANYL-TRNA--PROTEIN TRANSFERASE"/>
    <property type="match status" value="1"/>
</dbReference>
<reference evidence="5" key="1">
    <citation type="submission" date="2021-02" db="EMBL/GenBank/DDBJ databases">
        <title>Natronogracilivirga saccharolytica gen. nov. sp. nov. a new anaerobic, haloalkiliphilic carbohydrate-fermenting bacterium from soda lake and proposing of Cyclonatronumiaceae fam. nov. in the phylum Balneolaeota.</title>
        <authorList>
            <person name="Zhilina T.N."/>
            <person name="Sorokin D.Y."/>
            <person name="Zavarzina D.G."/>
            <person name="Toshchakov S.V."/>
            <person name="Kublanov I.V."/>
        </authorList>
    </citation>
    <scope>NUCLEOTIDE SEQUENCE</scope>
    <source>
        <strain evidence="5">Z-1702</strain>
    </source>
</reference>
<evidence type="ECO:0000313" key="5">
    <source>
        <dbReference type="EMBL" id="MBP3191640.1"/>
    </source>
</evidence>
<evidence type="ECO:0000256" key="2">
    <source>
        <dbReference type="ARBA" id="ARBA00022679"/>
    </source>
</evidence>
<name>A0A8J7RJ21_9BACT</name>
<accession>A0A8J7RJ21</accession>
<protein>
    <recommendedName>
        <fullName evidence="4">Leucyl/phenylalanyl-tRNA--protein transferase</fullName>
        <ecNumber evidence="4">2.3.2.6</ecNumber>
    </recommendedName>
    <alternativeName>
        <fullName evidence="4">L/F-transferase</fullName>
    </alternativeName>
    <alternativeName>
        <fullName evidence="4">Leucyltransferase</fullName>
    </alternativeName>
    <alternativeName>
        <fullName evidence="4">Phenyalanyltransferase</fullName>
    </alternativeName>
</protein>
<dbReference type="Gene3D" id="3.40.630.70">
    <property type="entry name" value="Leucyl/phenylalanyl-tRNA-protein transferase, C-terminal domain"/>
    <property type="match status" value="1"/>
</dbReference>
<evidence type="ECO:0000256" key="4">
    <source>
        <dbReference type="HAMAP-Rule" id="MF_00688"/>
    </source>
</evidence>
<dbReference type="GO" id="GO:0005737">
    <property type="term" value="C:cytoplasm"/>
    <property type="evidence" value="ECO:0007669"/>
    <property type="project" value="UniProtKB-SubCell"/>
</dbReference>
<dbReference type="GO" id="GO:0030163">
    <property type="term" value="P:protein catabolic process"/>
    <property type="evidence" value="ECO:0007669"/>
    <property type="project" value="UniProtKB-UniRule"/>
</dbReference>